<evidence type="ECO:0000313" key="2">
    <source>
        <dbReference type="EMBL" id="SVC04311.1"/>
    </source>
</evidence>
<evidence type="ECO:0000256" key="1">
    <source>
        <dbReference type="SAM" id="Phobius"/>
    </source>
</evidence>
<keyword evidence="1" id="KW-0472">Membrane</keyword>
<feature type="transmembrane region" description="Helical" evidence="1">
    <location>
        <begin position="5"/>
        <end position="22"/>
    </location>
</feature>
<keyword evidence="1" id="KW-1133">Transmembrane helix</keyword>
<sequence length="25" mass="3046">MILEILTIVIGLYLFVIVYFHFKYP</sequence>
<name>A0A382J0E0_9ZZZZ</name>
<gene>
    <name evidence="2" type="ORF">METZ01_LOCUS257165</name>
</gene>
<proteinExistence type="predicted"/>
<dbReference type="AlphaFoldDB" id="A0A382J0E0"/>
<feature type="non-terminal residue" evidence="2">
    <location>
        <position position="25"/>
    </location>
</feature>
<dbReference type="EMBL" id="UINC01070283">
    <property type="protein sequence ID" value="SVC04311.1"/>
    <property type="molecule type" value="Genomic_DNA"/>
</dbReference>
<keyword evidence="1" id="KW-0812">Transmembrane</keyword>
<organism evidence="2">
    <name type="scientific">marine metagenome</name>
    <dbReference type="NCBI Taxonomy" id="408172"/>
    <lineage>
        <taxon>unclassified sequences</taxon>
        <taxon>metagenomes</taxon>
        <taxon>ecological metagenomes</taxon>
    </lineage>
</organism>
<accession>A0A382J0E0</accession>
<reference evidence="2" key="1">
    <citation type="submission" date="2018-05" db="EMBL/GenBank/DDBJ databases">
        <authorList>
            <person name="Lanie J.A."/>
            <person name="Ng W.-L."/>
            <person name="Kazmierczak K.M."/>
            <person name="Andrzejewski T.M."/>
            <person name="Davidsen T.M."/>
            <person name="Wayne K.J."/>
            <person name="Tettelin H."/>
            <person name="Glass J.I."/>
            <person name="Rusch D."/>
            <person name="Podicherti R."/>
            <person name="Tsui H.-C.T."/>
            <person name="Winkler M.E."/>
        </authorList>
    </citation>
    <scope>NUCLEOTIDE SEQUENCE</scope>
</reference>
<protein>
    <submittedName>
        <fullName evidence="2">Uncharacterized protein</fullName>
    </submittedName>
</protein>